<dbReference type="Proteomes" id="UP001147747">
    <property type="component" value="Unassembled WGS sequence"/>
</dbReference>
<reference evidence="1" key="1">
    <citation type="submission" date="2022-12" db="EMBL/GenBank/DDBJ databases">
        <authorList>
            <person name="Petersen C."/>
        </authorList>
    </citation>
    <scope>NUCLEOTIDE SEQUENCE</scope>
    <source>
        <strain evidence="1">IBT 29677</strain>
    </source>
</reference>
<dbReference type="AlphaFoldDB" id="A0A9W9VZ54"/>
<evidence type="ECO:0000313" key="1">
    <source>
        <dbReference type="EMBL" id="KAJ5392094.1"/>
    </source>
</evidence>
<keyword evidence="2" id="KW-1185">Reference proteome</keyword>
<gene>
    <name evidence="1" type="ORF">N7509_007584</name>
</gene>
<protein>
    <recommendedName>
        <fullName evidence="3">F-box domain-containing protein</fullName>
    </recommendedName>
</protein>
<accession>A0A9W9VZ54</accession>
<evidence type="ECO:0000313" key="2">
    <source>
        <dbReference type="Proteomes" id="UP001147747"/>
    </source>
</evidence>
<evidence type="ECO:0008006" key="3">
    <source>
        <dbReference type="Google" id="ProtNLM"/>
    </source>
</evidence>
<organism evidence="1 2">
    <name type="scientific">Penicillium cosmopolitanum</name>
    <dbReference type="NCBI Taxonomy" id="1131564"/>
    <lineage>
        <taxon>Eukaryota</taxon>
        <taxon>Fungi</taxon>
        <taxon>Dikarya</taxon>
        <taxon>Ascomycota</taxon>
        <taxon>Pezizomycotina</taxon>
        <taxon>Eurotiomycetes</taxon>
        <taxon>Eurotiomycetidae</taxon>
        <taxon>Eurotiales</taxon>
        <taxon>Aspergillaceae</taxon>
        <taxon>Penicillium</taxon>
    </lineage>
</organism>
<comment type="caution">
    <text evidence="1">The sequence shown here is derived from an EMBL/GenBank/DDBJ whole genome shotgun (WGS) entry which is preliminary data.</text>
</comment>
<reference evidence="1" key="2">
    <citation type="journal article" date="2023" name="IMA Fungus">
        <title>Comparative genomic study of the Penicillium genus elucidates a diverse pangenome and 15 lateral gene transfer events.</title>
        <authorList>
            <person name="Petersen C."/>
            <person name="Sorensen T."/>
            <person name="Nielsen M.R."/>
            <person name="Sondergaard T.E."/>
            <person name="Sorensen J.L."/>
            <person name="Fitzpatrick D.A."/>
            <person name="Frisvad J.C."/>
            <person name="Nielsen K.L."/>
        </authorList>
    </citation>
    <scope>NUCLEOTIDE SEQUENCE</scope>
    <source>
        <strain evidence="1">IBT 29677</strain>
    </source>
</reference>
<dbReference type="GeneID" id="81371201"/>
<dbReference type="RefSeq" id="XP_056487772.1">
    <property type="nucleotide sequence ID" value="XM_056632221.1"/>
</dbReference>
<dbReference type="EMBL" id="JAPZBU010000008">
    <property type="protein sequence ID" value="KAJ5392094.1"/>
    <property type="molecule type" value="Genomic_DNA"/>
</dbReference>
<name>A0A9W9VZ54_9EURO</name>
<dbReference type="OrthoDB" id="4365251at2759"/>
<sequence>MATSTLNILPKELFVLILFQIPDLQTLKSTVLTSRACYAAYQIVRSSLLRGIVMELYSESFSIAEALLALRSKGLRSHQEEVFALLNRWRRRDELKEVPSSPKSCLPSFDEPYTLQETVNLIHLHRQLVFFLDDYSTNMRRPYWIFSPEDWQRCLPIKMLNTEKGRFIRALCRLYTFAISSFLRTSSPLPCYRDWRKRIRGGQGLNLIATALISFGLPSMERCLIGNSMKFYAWVYTFSVDMIKSFVP</sequence>
<proteinExistence type="predicted"/>